<evidence type="ECO:0000313" key="3">
    <source>
        <dbReference type="Proteomes" id="UP001642260"/>
    </source>
</evidence>
<protein>
    <submittedName>
        <fullName evidence="2">Uncharacterized protein</fullName>
    </submittedName>
</protein>
<sequence>MGVIAPLSEQLTKPLPNAMVLVNLKELSGGAYINVLGAYASFLWEINDEDDGEVDESFGDRTQQGKEDFQPEGGEKRSSRLSETVDGETLCRYAKAFWSINGDKEKALFYFEKTVEASPNDSIILGEYARFRWEIEE</sequence>
<accession>A0ABC8ITJ6</accession>
<dbReference type="EMBL" id="CAKOAT010049933">
    <property type="protein sequence ID" value="CAH8295884.1"/>
    <property type="molecule type" value="Genomic_DNA"/>
</dbReference>
<organism evidence="2 3">
    <name type="scientific">Eruca vesicaria subsp. sativa</name>
    <name type="common">Garden rocket</name>
    <name type="synonym">Eruca sativa</name>
    <dbReference type="NCBI Taxonomy" id="29727"/>
    <lineage>
        <taxon>Eukaryota</taxon>
        <taxon>Viridiplantae</taxon>
        <taxon>Streptophyta</taxon>
        <taxon>Embryophyta</taxon>
        <taxon>Tracheophyta</taxon>
        <taxon>Spermatophyta</taxon>
        <taxon>Magnoliopsida</taxon>
        <taxon>eudicotyledons</taxon>
        <taxon>Gunneridae</taxon>
        <taxon>Pentapetalae</taxon>
        <taxon>rosids</taxon>
        <taxon>malvids</taxon>
        <taxon>Brassicales</taxon>
        <taxon>Brassicaceae</taxon>
        <taxon>Brassiceae</taxon>
        <taxon>Eruca</taxon>
    </lineage>
</organism>
<dbReference type="PANTHER" id="PTHR26312:SF221">
    <property type="entry name" value="OS04G0510600 PROTEIN"/>
    <property type="match status" value="1"/>
</dbReference>
<evidence type="ECO:0000256" key="1">
    <source>
        <dbReference type="SAM" id="MobiDB-lite"/>
    </source>
</evidence>
<dbReference type="Proteomes" id="UP001642260">
    <property type="component" value="Unassembled WGS sequence"/>
</dbReference>
<name>A0ABC8ITJ6_ERUVS</name>
<evidence type="ECO:0000313" key="2">
    <source>
        <dbReference type="EMBL" id="CAH8295884.1"/>
    </source>
</evidence>
<comment type="caution">
    <text evidence="2">The sequence shown here is derived from an EMBL/GenBank/DDBJ whole genome shotgun (WGS) entry which is preliminary data.</text>
</comment>
<gene>
    <name evidence="2" type="ORF">ERUC_LOCUS1937</name>
</gene>
<feature type="compositionally biased region" description="Basic and acidic residues" evidence="1">
    <location>
        <begin position="63"/>
        <end position="80"/>
    </location>
</feature>
<feature type="region of interest" description="Disordered" evidence="1">
    <location>
        <begin position="52"/>
        <end position="84"/>
    </location>
</feature>
<dbReference type="AlphaFoldDB" id="A0ABC8ITJ6"/>
<keyword evidence="3" id="KW-1185">Reference proteome</keyword>
<dbReference type="PANTHER" id="PTHR26312">
    <property type="entry name" value="TETRATRICOPEPTIDE REPEAT PROTEIN 5"/>
    <property type="match status" value="1"/>
</dbReference>
<proteinExistence type="predicted"/>
<reference evidence="2 3" key="1">
    <citation type="submission" date="2022-03" db="EMBL/GenBank/DDBJ databases">
        <authorList>
            <person name="Macdonald S."/>
            <person name="Ahmed S."/>
            <person name="Newling K."/>
        </authorList>
    </citation>
    <scope>NUCLEOTIDE SEQUENCE [LARGE SCALE GENOMIC DNA]</scope>
</reference>